<comment type="caution">
    <text evidence="1">The sequence shown here is derived from an EMBL/GenBank/DDBJ whole genome shotgun (WGS) entry which is preliminary data.</text>
</comment>
<sequence length="51" mass="5526">METFLKICGDYGKTSRPETIGMKVNNSSASPSEDVARLAGSRFVSMSLIRS</sequence>
<protein>
    <submittedName>
        <fullName evidence="1">Uncharacterized protein</fullName>
    </submittedName>
</protein>
<gene>
    <name evidence="1" type="ORF">H9631_01620</name>
</gene>
<dbReference type="RefSeq" id="WP_191809513.1">
    <property type="nucleotide sequence ID" value="NZ_JACSPV010000002.1"/>
</dbReference>
<evidence type="ECO:0000313" key="1">
    <source>
        <dbReference type="EMBL" id="MBD8003768.1"/>
    </source>
</evidence>
<dbReference type="EMBL" id="JACSPV010000002">
    <property type="protein sequence ID" value="MBD8003768.1"/>
    <property type="molecule type" value="Genomic_DNA"/>
</dbReference>
<reference evidence="1 2" key="1">
    <citation type="submission" date="2020-08" db="EMBL/GenBank/DDBJ databases">
        <title>A Genomic Blueprint of the Chicken Gut Microbiome.</title>
        <authorList>
            <person name="Gilroy R."/>
            <person name="Ravi A."/>
            <person name="Getino M."/>
            <person name="Pursley I."/>
            <person name="Horton D.L."/>
            <person name="Alikhan N.-F."/>
            <person name="Baker D."/>
            <person name="Gharbi K."/>
            <person name="Hall N."/>
            <person name="Watson M."/>
            <person name="Adriaenssens E.M."/>
            <person name="Foster-Nyarko E."/>
            <person name="Jarju S."/>
            <person name="Secka A."/>
            <person name="Antonio M."/>
            <person name="Oren A."/>
            <person name="Chaudhuri R."/>
            <person name="La Ragione R.M."/>
            <person name="Hildebrand F."/>
            <person name="Pallen M.J."/>
        </authorList>
    </citation>
    <scope>NUCLEOTIDE SEQUENCE [LARGE SCALE GENOMIC DNA]</scope>
    <source>
        <strain evidence="1 2">Sa1BUA2</strain>
    </source>
</reference>
<name>A0ABR8VG98_9BACI</name>
<accession>A0ABR8VG98</accession>
<proteinExistence type="predicted"/>
<organism evidence="1 2">
    <name type="scientific">Bacillus norwichensis</name>
    <dbReference type="NCBI Taxonomy" id="2762217"/>
    <lineage>
        <taxon>Bacteria</taxon>
        <taxon>Bacillati</taxon>
        <taxon>Bacillota</taxon>
        <taxon>Bacilli</taxon>
        <taxon>Bacillales</taxon>
        <taxon>Bacillaceae</taxon>
        <taxon>Bacillus</taxon>
    </lineage>
</organism>
<keyword evidence="2" id="KW-1185">Reference proteome</keyword>
<evidence type="ECO:0000313" key="2">
    <source>
        <dbReference type="Proteomes" id="UP000648182"/>
    </source>
</evidence>
<dbReference type="Proteomes" id="UP000648182">
    <property type="component" value="Unassembled WGS sequence"/>
</dbReference>